<organism evidence="1 2">
    <name type="scientific">Empedobacter brevis NBRC 14943 = ATCC 43319</name>
    <dbReference type="NCBI Taxonomy" id="1218108"/>
    <lineage>
        <taxon>Bacteria</taxon>
        <taxon>Pseudomonadati</taxon>
        <taxon>Bacteroidota</taxon>
        <taxon>Flavobacteriia</taxon>
        <taxon>Flavobacteriales</taxon>
        <taxon>Weeksellaceae</taxon>
        <taxon>Empedobacter</taxon>
    </lineage>
</organism>
<evidence type="ECO:0000313" key="2">
    <source>
        <dbReference type="Proteomes" id="UP000321245"/>
    </source>
</evidence>
<keyword evidence="2" id="KW-1185">Reference proteome</keyword>
<name>A0A511NKK9_9FLAO</name>
<accession>A0A511NKK9</accession>
<proteinExistence type="predicted"/>
<dbReference type="GeneID" id="84650348"/>
<evidence type="ECO:0000313" key="1">
    <source>
        <dbReference type="EMBL" id="GEM53339.1"/>
    </source>
</evidence>
<comment type="caution">
    <text evidence="1">The sequence shown here is derived from an EMBL/GenBank/DDBJ whole genome shotgun (WGS) entry which is preliminary data.</text>
</comment>
<gene>
    <name evidence="1" type="ORF">EB1_31290</name>
</gene>
<sequence>MKIINFKFFLFFGGIISLISCESIIRFKGNVYNSENEPISNAKITVLLRKNDTIKKVGFILDTIPVEERDKLRKKGTKDDLYINAIGEYYKPKILFTDKNGFFNTRTILIPCGFKCPKVNLIVEKEKNKKVILLNNKLDRDSMNIILD</sequence>
<dbReference type="RefSeq" id="WP_019975681.1">
    <property type="nucleotide sequence ID" value="NZ_BJXC01000028.1"/>
</dbReference>
<dbReference type="Proteomes" id="UP000321245">
    <property type="component" value="Unassembled WGS sequence"/>
</dbReference>
<reference evidence="1 2" key="1">
    <citation type="submission" date="2019-07" db="EMBL/GenBank/DDBJ databases">
        <title>Whole genome shotgun sequence of Empedobacter brevis NBRC 14943.</title>
        <authorList>
            <person name="Hosoyama A."/>
            <person name="Uohara A."/>
            <person name="Ohji S."/>
            <person name="Ichikawa N."/>
        </authorList>
    </citation>
    <scope>NUCLEOTIDE SEQUENCE [LARGE SCALE GENOMIC DNA]</scope>
    <source>
        <strain evidence="1 2">NBRC 14943</strain>
    </source>
</reference>
<dbReference type="OrthoDB" id="1262350at2"/>
<dbReference type="EMBL" id="BJXC01000028">
    <property type="protein sequence ID" value="GEM53339.1"/>
    <property type="molecule type" value="Genomic_DNA"/>
</dbReference>
<dbReference type="AlphaFoldDB" id="A0A511NKK9"/>
<dbReference type="PROSITE" id="PS51257">
    <property type="entry name" value="PROKAR_LIPOPROTEIN"/>
    <property type="match status" value="1"/>
</dbReference>
<evidence type="ECO:0008006" key="3">
    <source>
        <dbReference type="Google" id="ProtNLM"/>
    </source>
</evidence>
<protein>
    <recommendedName>
        <fullName evidence="3">Lipoprotein</fullName>
    </recommendedName>
</protein>